<feature type="transmembrane region" description="Helical" evidence="1">
    <location>
        <begin position="41"/>
        <end position="61"/>
    </location>
</feature>
<evidence type="ECO:0000256" key="1">
    <source>
        <dbReference type="SAM" id="Phobius"/>
    </source>
</evidence>
<gene>
    <name evidence="3" type="primary">blaR1_1</name>
    <name evidence="3" type="ORF">Q31a_08550</name>
</gene>
<evidence type="ECO:0000313" key="4">
    <source>
        <dbReference type="Proteomes" id="UP000318017"/>
    </source>
</evidence>
<feature type="transmembrane region" description="Helical" evidence="1">
    <location>
        <begin position="372"/>
        <end position="395"/>
    </location>
</feature>
<dbReference type="PANTHER" id="PTHR34978:SF3">
    <property type="entry name" value="SLR0241 PROTEIN"/>
    <property type="match status" value="1"/>
</dbReference>
<accession>A0A518G1Z1</accession>
<dbReference type="Proteomes" id="UP000318017">
    <property type="component" value="Chromosome"/>
</dbReference>
<dbReference type="RefSeq" id="WP_145074279.1">
    <property type="nucleotide sequence ID" value="NZ_CP036298.1"/>
</dbReference>
<keyword evidence="1" id="KW-0812">Transmembrane</keyword>
<reference evidence="3 4" key="1">
    <citation type="submission" date="2019-02" db="EMBL/GenBank/DDBJ databases">
        <title>Deep-cultivation of Planctomycetes and their phenomic and genomic characterization uncovers novel biology.</title>
        <authorList>
            <person name="Wiegand S."/>
            <person name="Jogler M."/>
            <person name="Boedeker C."/>
            <person name="Pinto D."/>
            <person name="Vollmers J."/>
            <person name="Rivas-Marin E."/>
            <person name="Kohn T."/>
            <person name="Peeters S.H."/>
            <person name="Heuer A."/>
            <person name="Rast P."/>
            <person name="Oberbeckmann S."/>
            <person name="Bunk B."/>
            <person name="Jeske O."/>
            <person name="Meyerdierks A."/>
            <person name="Storesund J.E."/>
            <person name="Kallscheuer N."/>
            <person name="Luecker S."/>
            <person name="Lage O.M."/>
            <person name="Pohl T."/>
            <person name="Merkel B.J."/>
            <person name="Hornburger P."/>
            <person name="Mueller R.-W."/>
            <person name="Bruemmer F."/>
            <person name="Labrenz M."/>
            <person name="Spormann A.M."/>
            <person name="Op den Camp H."/>
            <person name="Overmann J."/>
            <person name="Amann R."/>
            <person name="Jetten M.S.M."/>
            <person name="Mascher T."/>
            <person name="Medema M.H."/>
            <person name="Devos D.P."/>
            <person name="Kaster A.-K."/>
            <person name="Ovreas L."/>
            <person name="Rohde M."/>
            <person name="Galperin M.Y."/>
            <person name="Jogler C."/>
        </authorList>
    </citation>
    <scope>NUCLEOTIDE SEQUENCE [LARGE SCALE GENOMIC DNA]</scope>
    <source>
        <strain evidence="3 4">Q31a</strain>
    </source>
</reference>
<feature type="domain" description="Peptidase M56" evidence="2">
    <location>
        <begin position="161"/>
        <end position="355"/>
    </location>
</feature>
<dbReference type="InterPro" id="IPR008756">
    <property type="entry name" value="Peptidase_M56"/>
</dbReference>
<keyword evidence="1" id="KW-0472">Membrane</keyword>
<dbReference type="KEGG" id="ahel:Q31a_08550"/>
<organism evidence="3 4">
    <name type="scientific">Aureliella helgolandensis</name>
    <dbReference type="NCBI Taxonomy" id="2527968"/>
    <lineage>
        <taxon>Bacteria</taxon>
        <taxon>Pseudomonadati</taxon>
        <taxon>Planctomycetota</taxon>
        <taxon>Planctomycetia</taxon>
        <taxon>Pirellulales</taxon>
        <taxon>Pirellulaceae</taxon>
        <taxon>Aureliella</taxon>
    </lineage>
</organism>
<dbReference type="CDD" id="cd07341">
    <property type="entry name" value="M56_BlaR1_MecR1_like"/>
    <property type="match status" value="1"/>
</dbReference>
<dbReference type="InterPro" id="IPR008969">
    <property type="entry name" value="CarboxyPept-like_regulatory"/>
</dbReference>
<dbReference type="Pfam" id="PF05569">
    <property type="entry name" value="Peptidase_M56"/>
    <property type="match status" value="1"/>
</dbReference>
<dbReference type="EMBL" id="CP036298">
    <property type="protein sequence ID" value="QDV22569.1"/>
    <property type="molecule type" value="Genomic_DNA"/>
</dbReference>
<name>A0A518G1Z1_9BACT</name>
<dbReference type="PANTHER" id="PTHR34978">
    <property type="entry name" value="POSSIBLE SENSOR-TRANSDUCER PROTEIN BLAR"/>
    <property type="match status" value="1"/>
</dbReference>
<dbReference type="SUPFAM" id="SSF49464">
    <property type="entry name" value="Carboxypeptidase regulatory domain-like"/>
    <property type="match status" value="2"/>
</dbReference>
<dbReference type="OrthoDB" id="256352at2"/>
<feature type="transmembrane region" description="Helical" evidence="1">
    <location>
        <begin position="12"/>
        <end position="34"/>
    </location>
</feature>
<keyword evidence="4" id="KW-1185">Reference proteome</keyword>
<evidence type="ECO:0000259" key="2">
    <source>
        <dbReference type="Pfam" id="PF05569"/>
    </source>
</evidence>
<sequence>MNVFSDQLLLWMVNVLIHTTVLTALLLLIAMLFRRRAAMRYWILCCGMLLVLGSPAISALIQSQGNSWLALAAPEIAEKTDPVAIAPKVNLAKQNAMERPGSAAVSPSGDSSLETLNELSSVMGLSGSTESLDSVNLPLATVTATEPMVNSRSWFEWIGTGMVTILLVWAVGAAVLLLRLSVGWIRLSRILSRSEPIEDAEFQAAFRRACAAVSCDGRRSPRLLASDEISGPLAAGIFGGSVVLPKRLITQANPIELANVLIHEIAHVVRRDQVIVLLQNLVAAIYWPHPLVRKLNRELAKAREEVCDNFVLATTEAPVYSRTLLSLAQLVQRPETLPGSVAFFTSRWKLEQRVAGLLDEARDTQTILGKRGWAFVLISTLTLLAAISAGTITMATAQNADQNAIVETDASSMTIQGTVRDPDGAAIAGVRILAIEHFRANVAGTTESTILQETISDREGRYTLRVQPNSDRFSDGMYLGSQSVSVLATLAGYGPHEQEVSENGAETNLKLVTAERILSGQIVDLEGQPIEGVRVRLQDIRQPPSTMDRAESVDLWIAAAQNTPAGLEADSDSDPLGSDAASPEAVFYPEAERMPGITSLQIETRTDHEGRFQFSDVGDDRMAVLQVDGSEIASSLIPVVAREIPPINTPGMGPQYRTGKTFGSSFKMTAEPGQLLTGVVQDRETGAPIDGAIISLYQLPNDLLAINGFLATTSDADGQYVLSGLPHNTAEAGRPIKIKVTPPAGQPYFRSDHNVPVQGGLQPIQFDIRLTRGIWVTGQVTEAGTGIPVTGIVGYHPYLSNPNAEGHEAFHAGLISMGYEEMFATALDGTFRIPALRGKGVLRVVATNDDQYQMEAIPSNAMNKTGEGTQGERLIYHNTMPGNGVVEIEAASGVDVVNAKVELVREKLLTVRVVNPDGTGATGFYVAGRQLINRLALSGRGYRYWEEQPFLTSTFTVVLGDGQERERPLIIRDKHNRSGAVVWLSQINAAEEEVFTIPLKPNARILGKLVGGKADQLAKAFLQAGEGDTNELHGMIPSSSGYRINVSKFLPFSLRDFVPLDKHGSFELWVPASERGSLLLKEYPGEPQLLDNQRIPPGATLDLGTVDLSKDPTTWPKPKRIANALDEANAGVDNLVSVSSEHGASLSNPQEGNTNTIGDSGKIAAASPLNFSGRVIDRAGQALGGVEFRLLGARLGNLQEYSDVLATSDADGTFQFVYKMPSKEEAKLRQLMKYSELVASKNGYGVAIANAALLENSGQLRSSLNEEELRYMLGKHGSNSPTVLVMPPSNQSVRGRILNIDGVPVVGATVSTINVYEGKSGLLDEWHVETKRSGANFYSARDRLNMIVNGSFLDGPLATVIPAVLTDSKGNFELPMLGDDRIAEVLVSHESIETARLYVRSEEGTTIELPEDSDGSRTPLQVYYPRRFTFVAGATRPVVGRLIDDQTGEPVVGVQIEGYRTAVHSTGGSMPPRAVRDISEKDGSFRLVGFPIGETELRIIPPDGSAYLVGGVSVNLRPGDKEVSKVIPMRRGLMQRGRIVESGTGKAIVGYFEYWPMAGNPAIAETPMLKNGDQRVAYLSDEEGDFEIPVLTGRGILTFMANEDQRFRRAVGADAIPWPSDPEVDGVMFQTYPHSLVPQNHHYLAPIDLRPGETPEFMTISLDSGMSIPVRVIGSDGKQVTEAYVSGRRPFGGWSGTATQDFSVEGYDPAIGRRLIVFEPVSNGVAMKLLQDRSSAGIELQLEPAGSVTGRLVDSEGEPVRDVVITSSLADKRPGDDLHTDLAFFPNLLEGKPLLTDRDGRFVVRGLIPGMKYAASAALRSASSNRRIGNVFVGVAVASGEVRDLGDITVIREEE</sequence>
<proteinExistence type="predicted"/>
<protein>
    <submittedName>
        <fullName evidence="3">Regulatory protein BlaR1</fullName>
    </submittedName>
</protein>
<evidence type="ECO:0000313" key="3">
    <source>
        <dbReference type="EMBL" id="QDV22569.1"/>
    </source>
</evidence>
<feature type="transmembrane region" description="Helical" evidence="1">
    <location>
        <begin position="157"/>
        <end position="180"/>
    </location>
</feature>
<dbReference type="InterPro" id="IPR052173">
    <property type="entry name" value="Beta-lactam_resp_regulator"/>
</dbReference>
<keyword evidence="1" id="KW-1133">Transmembrane helix</keyword>